<feature type="transmembrane region" description="Helical" evidence="1">
    <location>
        <begin position="79"/>
        <end position="102"/>
    </location>
</feature>
<accession>A0A0C9UKM2</accession>
<reference evidence="2 3" key="1">
    <citation type="submission" date="2014-06" db="EMBL/GenBank/DDBJ databases">
        <title>Evolutionary Origins and Diversification of the Mycorrhizal Mutualists.</title>
        <authorList>
            <consortium name="DOE Joint Genome Institute"/>
            <consortium name="Mycorrhizal Genomics Consortium"/>
            <person name="Kohler A."/>
            <person name="Kuo A."/>
            <person name="Nagy L.G."/>
            <person name="Floudas D."/>
            <person name="Copeland A."/>
            <person name="Barry K.W."/>
            <person name="Cichocki N."/>
            <person name="Veneault-Fourrey C."/>
            <person name="LaButti K."/>
            <person name="Lindquist E.A."/>
            <person name="Lipzen A."/>
            <person name="Lundell T."/>
            <person name="Morin E."/>
            <person name="Murat C."/>
            <person name="Riley R."/>
            <person name="Ohm R."/>
            <person name="Sun H."/>
            <person name="Tunlid A."/>
            <person name="Henrissat B."/>
            <person name="Grigoriev I.V."/>
            <person name="Hibbett D.S."/>
            <person name="Martin F."/>
        </authorList>
    </citation>
    <scope>NUCLEOTIDE SEQUENCE [LARGE SCALE GENOMIC DNA]</scope>
    <source>
        <strain evidence="2 3">SS14</strain>
    </source>
</reference>
<dbReference type="OrthoDB" id="3038503at2759"/>
<organism evidence="2 3">
    <name type="scientific">Sphaerobolus stellatus (strain SS14)</name>
    <dbReference type="NCBI Taxonomy" id="990650"/>
    <lineage>
        <taxon>Eukaryota</taxon>
        <taxon>Fungi</taxon>
        <taxon>Dikarya</taxon>
        <taxon>Basidiomycota</taxon>
        <taxon>Agaricomycotina</taxon>
        <taxon>Agaricomycetes</taxon>
        <taxon>Phallomycetidae</taxon>
        <taxon>Geastrales</taxon>
        <taxon>Sphaerobolaceae</taxon>
        <taxon>Sphaerobolus</taxon>
    </lineage>
</organism>
<evidence type="ECO:0000313" key="2">
    <source>
        <dbReference type="EMBL" id="KIJ35384.1"/>
    </source>
</evidence>
<evidence type="ECO:0000256" key="1">
    <source>
        <dbReference type="SAM" id="Phobius"/>
    </source>
</evidence>
<proteinExistence type="predicted"/>
<keyword evidence="3" id="KW-1185">Reference proteome</keyword>
<evidence type="ECO:0000313" key="3">
    <source>
        <dbReference type="Proteomes" id="UP000054279"/>
    </source>
</evidence>
<name>A0A0C9UKM2_SPHS4</name>
<dbReference type="EMBL" id="KN837189">
    <property type="protein sequence ID" value="KIJ35384.1"/>
    <property type="molecule type" value="Genomic_DNA"/>
</dbReference>
<gene>
    <name evidence="2" type="ORF">M422DRAFT_262345</name>
</gene>
<feature type="transmembrane region" description="Helical" evidence="1">
    <location>
        <begin position="44"/>
        <end position="67"/>
    </location>
</feature>
<keyword evidence="1" id="KW-1133">Transmembrane helix</keyword>
<protein>
    <submittedName>
        <fullName evidence="2">Uncharacterized protein</fullName>
    </submittedName>
</protein>
<dbReference type="Proteomes" id="UP000054279">
    <property type="component" value="Unassembled WGS sequence"/>
</dbReference>
<dbReference type="HOGENOM" id="CLU_065006_0_0_1"/>
<keyword evidence="1" id="KW-0812">Transmembrane</keyword>
<dbReference type="AlphaFoldDB" id="A0A0C9UKM2"/>
<feature type="transmembrane region" description="Helical" evidence="1">
    <location>
        <begin position="13"/>
        <end position="32"/>
    </location>
</feature>
<keyword evidence="1" id="KW-0472">Membrane</keyword>
<sequence length="205" mass="22214">MDNGSVNELATEIFQLTVFSYVDTVAMVGASLPTCPINQYFFRLLVDLSILVTITNVLAAIGVHTLLLGRAYAVSGGKYATGAGLGLILAFVSTILVCHFLLNLRKFNTSLQSVPSVNIETIPGPVSGVRGYLQHLNENIIKDFRGSGLDYESDTDDFIEHQGLSVAYSGGIDTELRITPEEFPWAITLAQENVEAVGPSRSREM</sequence>